<evidence type="ECO:0000256" key="2">
    <source>
        <dbReference type="SAM" id="Phobius"/>
    </source>
</evidence>
<dbReference type="KEGG" id="rama:IDM48_01555"/>
<name>A0A7H2BKG6_9MICC</name>
<evidence type="ECO:0008006" key="5">
    <source>
        <dbReference type="Google" id="ProtNLM"/>
    </source>
</evidence>
<organism evidence="3 4">
    <name type="scientific">Rothia amarae</name>
    <dbReference type="NCBI Taxonomy" id="169480"/>
    <lineage>
        <taxon>Bacteria</taxon>
        <taxon>Bacillati</taxon>
        <taxon>Actinomycetota</taxon>
        <taxon>Actinomycetes</taxon>
        <taxon>Micrococcales</taxon>
        <taxon>Micrococcaceae</taxon>
        <taxon>Rothia</taxon>
    </lineage>
</organism>
<evidence type="ECO:0000256" key="1">
    <source>
        <dbReference type="SAM" id="MobiDB-lite"/>
    </source>
</evidence>
<dbReference type="EMBL" id="CP061538">
    <property type="protein sequence ID" value="QNV40162.1"/>
    <property type="molecule type" value="Genomic_DNA"/>
</dbReference>
<evidence type="ECO:0000313" key="4">
    <source>
        <dbReference type="Proteomes" id="UP000516421"/>
    </source>
</evidence>
<dbReference type="Proteomes" id="UP000516421">
    <property type="component" value="Chromosome"/>
</dbReference>
<keyword evidence="2" id="KW-0472">Membrane</keyword>
<proteinExistence type="predicted"/>
<reference evidence="3 4" key="1">
    <citation type="submission" date="2020-09" db="EMBL/GenBank/DDBJ databases">
        <title>Investigation of environmental microbe.</title>
        <authorList>
            <person name="Ou Y."/>
            <person name="Kang Q."/>
        </authorList>
    </citation>
    <scope>NUCLEOTIDE SEQUENCE [LARGE SCALE GENOMIC DNA]</scope>
    <source>
        <strain evidence="3 4">KJZ-9</strain>
    </source>
</reference>
<feature type="region of interest" description="Disordered" evidence="1">
    <location>
        <begin position="61"/>
        <end position="140"/>
    </location>
</feature>
<keyword evidence="2" id="KW-0812">Transmembrane</keyword>
<keyword evidence="2" id="KW-1133">Transmembrane helix</keyword>
<dbReference type="RefSeq" id="WP_145174008.1">
    <property type="nucleotide sequence ID" value="NZ_CP061538.1"/>
</dbReference>
<dbReference type="AlphaFoldDB" id="A0A7H2BKG6"/>
<evidence type="ECO:0000313" key="3">
    <source>
        <dbReference type="EMBL" id="QNV40162.1"/>
    </source>
</evidence>
<protein>
    <recommendedName>
        <fullName evidence="5">DUF4232 domain-containing protein</fullName>
    </recommendedName>
</protein>
<gene>
    <name evidence="3" type="ORF">IDM48_01555</name>
</gene>
<feature type="compositionally biased region" description="Low complexity" evidence="1">
    <location>
        <begin position="81"/>
        <end position="140"/>
    </location>
</feature>
<feature type="transmembrane region" description="Helical" evidence="2">
    <location>
        <begin position="26"/>
        <end position="47"/>
    </location>
</feature>
<keyword evidence="4" id="KW-1185">Reference proteome</keyword>
<accession>A0A7H2BKG6</accession>
<sequence>MSENDYEEVSSVATEPSPDVYRRRRLLALAALLLVLLLLIWGIVAMVRAMSGNNNENDAATVATASSSAEPFSDFSERPSESASSSASASASASENSSASASESSDPSASATDIAAASESATPSAEPSETATPAPEETTPAVATACTAQNLNVTLSADQKTYAAGQNPALAVTYTNTAGDPCLVGGEAPQVDINITSGPAQVFNLAQCQKESTPEAELAAGATETKVIAWDRKLNALGCGTNQTIKPGYYWATATVNGVASEPTRIIVTG</sequence>